<evidence type="ECO:0008006" key="3">
    <source>
        <dbReference type="Google" id="ProtNLM"/>
    </source>
</evidence>
<protein>
    <recommendedName>
        <fullName evidence="3">Heterokaryon incompatibility domain-containing protein</fullName>
    </recommendedName>
</protein>
<gene>
    <name evidence="1" type="ORF">BDV96DRAFT_508354</name>
</gene>
<accession>A0A6A5YGN2</accession>
<dbReference type="OrthoDB" id="3801316at2759"/>
<dbReference type="EMBL" id="ML977366">
    <property type="protein sequence ID" value="KAF2106113.1"/>
    <property type="molecule type" value="Genomic_DNA"/>
</dbReference>
<organism evidence="1 2">
    <name type="scientific">Lophiotrema nucula</name>
    <dbReference type="NCBI Taxonomy" id="690887"/>
    <lineage>
        <taxon>Eukaryota</taxon>
        <taxon>Fungi</taxon>
        <taxon>Dikarya</taxon>
        <taxon>Ascomycota</taxon>
        <taxon>Pezizomycotina</taxon>
        <taxon>Dothideomycetes</taxon>
        <taxon>Pleosporomycetidae</taxon>
        <taxon>Pleosporales</taxon>
        <taxon>Lophiotremataceae</taxon>
        <taxon>Lophiotrema</taxon>
    </lineage>
</organism>
<dbReference type="Proteomes" id="UP000799770">
    <property type="component" value="Unassembled WGS sequence"/>
</dbReference>
<evidence type="ECO:0000313" key="2">
    <source>
        <dbReference type="Proteomes" id="UP000799770"/>
    </source>
</evidence>
<dbReference type="PANTHER" id="PTHR33112:SF8">
    <property type="entry name" value="HETEROKARYON INCOMPATIBILITY DOMAIN-CONTAINING PROTEIN"/>
    <property type="match status" value="1"/>
</dbReference>
<dbReference type="PANTHER" id="PTHR33112">
    <property type="entry name" value="DOMAIN PROTEIN, PUTATIVE-RELATED"/>
    <property type="match status" value="1"/>
</dbReference>
<dbReference type="AlphaFoldDB" id="A0A6A5YGN2"/>
<reference evidence="1" key="1">
    <citation type="journal article" date="2020" name="Stud. Mycol.">
        <title>101 Dothideomycetes genomes: a test case for predicting lifestyles and emergence of pathogens.</title>
        <authorList>
            <person name="Haridas S."/>
            <person name="Albert R."/>
            <person name="Binder M."/>
            <person name="Bloem J."/>
            <person name="Labutti K."/>
            <person name="Salamov A."/>
            <person name="Andreopoulos B."/>
            <person name="Baker S."/>
            <person name="Barry K."/>
            <person name="Bills G."/>
            <person name="Bluhm B."/>
            <person name="Cannon C."/>
            <person name="Castanera R."/>
            <person name="Culley D."/>
            <person name="Daum C."/>
            <person name="Ezra D."/>
            <person name="Gonzalez J."/>
            <person name="Henrissat B."/>
            <person name="Kuo A."/>
            <person name="Liang C."/>
            <person name="Lipzen A."/>
            <person name="Lutzoni F."/>
            <person name="Magnuson J."/>
            <person name="Mondo S."/>
            <person name="Nolan M."/>
            <person name="Ohm R."/>
            <person name="Pangilinan J."/>
            <person name="Park H.-J."/>
            <person name="Ramirez L."/>
            <person name="Alfaro M."/>
            <person name="Sun H."/>
            <person name="Tritt A."/>
            <person name="Yoshinaga Y."/>
            <person name="Zwiers L.-H."/>
            <person name="Turgeon B."/>
            <person name="Goodwin S."/>
            <person name="Spatafora J."/>
            <person name="Crous P."/>
            <person name="Grigoriev I."/>
        </authorList>
    </citation>
    <scope>NUCLEOTIDE SEQUENCE</scope>
    <source>
        <strain evidence="1">CBS 627.86</strain>
    </source>
</reference>
<name>A0A6A5YGN2_9PLEO</name>
<proteinExistence type="predicted"/>
<sequence length="325" mass="37425">MGDIFQRASLTLAAHCAKSGSKGFLINALSTRPVLEYYVNNQYVSVCDLEDAEADVTDSDLSRRGWVLQERFMTTPTIHFCPTRISFESLGALISEEPWLNPVEKMKRWMGKAIMPDSGMIPTLRRLLNQMSQTENTLECSKQFPTPLEWLDIVQIYSRCELTKERDKLIAIAGMGSRIQRLTGRFWCAGLWSDTLYRGLLWLRGSERLIKPRDPRAPSWSWAAWDGAIQYPAIVKRPSFSPHCHFVSIRDLEDRAVSWLESLGNIVVRGTLWPLANIYLSDRVELGRDKHQPDTFQNVEFHRHIHVFQLYQKCDTHPTGWIALD</sequence>
<keyword evidence="2" id="KW-1185">Reference proteome</keyword>
<evidence type="ECO:0000313" key="1">
    <source>
        <dbReference type="EMBL" id="KAF2106113.1"/>
    </source>
</evidence>